<dbReference type="Proteomes" id="UP001183202">
    <property type="component" value="Unassembled WGS sequence"/>
</dbReference>
<proteinExistence type="predicted"/>
<dbReference type="EMBL" id="JAVREJ010000001">
    <property type="protein sequence ID" value="MDT0348066.1"/>
    <property type="molecule type" value="Genomic_DNA"/>
</dbReference>
<keyword evidence="2" id="KW-1185">Reference proteome</keyword>
<protein>
    <submittedName>
        <fullName evidence="1">Uncharacterized protein</fullName>
    </submittedName>
</protein>
<organism evidence="1 2">
    <name type="scientific">Pseudonocardia charpentierae</name>
    <dbReference type="NCBI Taxonomy" id="3075545"/>
    <lineage>
        <taxon>Bacteria</taxon>
        <taxon>Bacillati</taxon>
        <taxon>Actinomycetota</taxon>
        <taxon>Actinomycetes</taxon>
        <taxon>Pseudonocardiales</taxon>
        <taxon>Pseudonocardiaceae</taxon>
        <taxon>Pseudonocardia</taxon>
    </lineage>
</organism>
<name>A0ABU2N2C1_9PSEU</name>
<sequence length="41" mass="4285">MAGGRAGARGRAEQVRALVELLEGAVPEVVAARDAYDESRS</sequence>
<gene>
    <name evidence="1" type="ORF">RM445_00825</name>
</gene>
<comment type="caution">
    <text evidence="1">The sequence shown here is derived from an EMBL/GenBank/DDBJ whole genome shotgun (WGS) entry which is preliminary data.</text>
</comment>
<accession>A0ABU2N2C1</accession>
<evidence type="ECO:0000313" key="1">
    <source>
        <dbReference type="EMBL" id="MDT0348066.1"/>
    </source>
</evidence>
<reference evidence="2" key="1">
    <citation type="submission" date="2023-07" db="EMBL/GenBank/DDBJ databases">
        <title>30 novel species of actinomycetes from the DSMZ collection.</title>
        <authorList>
            <person name="Nouioui I."/>
        </authorList>
    </citation>
    <scope>NUCLEOTIDE SEQUENCE [LARGE SCALE GENOMIC DNA]</scope>
    <source>
        <strain evidence="2">DSM 45834</strain>
    </source>
</reference>
<evidence type="ECO:0000313" key="2">
    <source>
        <dbReference type="Proteomes" id="UP001183202"/>
    </source>
</evidence>
<dbReference type="RefSeq" id="WP_311553965.1">
    <property type="nucleotide sequence ID" value="NZ_JAVREJ010000001.1"/>
</dbReference>